<dbReference type="EMBL" id="GBXM01016091">
    <property type="protein sequence ID" value="JAH92486.1"/>
    <property type="molecule type" value="Transcribed_RNA"/>
</dbReference>
<reference evidence="1" key="1">
    <citation type="submission" date="2014-11" db="EMBL/GenBank/DDBJ databases">
        <authorList>
            <person name="Amaro Gonzalez C."/>
        </authorList>
    </citation>
    <scope>NUCLEOTIDE SEQUENCE</scope>
</reference>
<accession>A0A0E9WQC8</accession>
<evidence type="ECO:0000313" key="1">
    <source>
        <dbReference type="EMBL" id="JAH92486.1"/>
    </source>
</evidence>
<sequence length="41" mass="4712">MPCGAFWESLVVVQGEGEWLELQLYTVDSTVYFRASVREES</sequence>
<reference evidence="1" key="2">
    <citation type="journal article" date="2015" name="Fish Shellfish Immunol.">
        <title>Early steps in the European eel (Anguilla anguilla)-Vibrio vulnificus interaction in the gills: Role of the RtxA13 toxin.</title>
        <authorList>
            <person name="Callol A."/>
            <person name="Pajuelo D."/>
            <person name="Ebbesson L."/>
            <person name="Teles M."/>
            <person name="MacKenzie S."/>
            <person name="Amaro C."/>
        </authorList>
    </citation>
    <scope>NUCLEOTIDE SEQUENCE</scope>
</reference>
<name>A0A0E9WQC8_ANGAN</name>
<dbReference type="AlphaFoldDB" id="A0A0E9WQC8"/>
<proteinExistence type="predicted"/>
<protein>
    <submittedName>
        <fullName evidence="1">Uncharacterized protein</fullName>
    </submittedName>
</protein>
<organism evidence="1">
    <name type="scientific">Anguilla anguilla</name>
    <name type="common">European freshwater eel</name>
    <name type="synonym">Muraena anguilla</name>
    <dbReference type="NCBI Taxonomy" id="7936"/>
    <lineage>
        <taxon>Eukaryota</taxon>
        <taxon>Metazoa</taxon>
        <taxon>Chordata</taxon>
        <taxon>Craniata</taxon>
        <taxon>Vertebrata</taxon>
        <taxon>Euteleostomi</taxon>
        <taxon>Actinopterygii</taxon>
        <taxon>Neopterygii</taxon>
        <taxon>Teleostei</taxon>
        <taxon>Anguilliformes</taxon>
        <taxon>Anguillidae</taxon>
        <taxon>Anguilla</taxon>
    </lineage>
</organism>